<comment type="similarity">
    <text evidence="5 7 9">Belongs to the PTH family.</text>
</comment>
<keyword evidence="4 7" id="KW-0694">RNA-binding</keyword>
<feature type="binding site" evidence="7">
    <location>
        <position position="89"/>
    </location>
    <ligand>
        <name>tRNA</name>
        <dbReference type="ChEBI" id="CHEBI:17843"/>
    </ligand>
</feature>
<protein>
    <recommendedName>
        <fullName evidence="6 7">Peptidyl-tRNA hydrolase</fullName>
        <shortName evidence="7">Pth</shortName>
        <ecNumber evidence="1 7">3.1.1.29</ecNumber>
    </recommendedName>
</protein>
<dbReference type="EMBL" id="JABFCR010000015">
    <property type="protein sequence ID" value="NNU33629.1"/>
    <property type="molecule type" value="Genomic_DNA"/>
</dbReference>
<organism evidence="10 11">
    <name type="scientific">Mucilaginibacter humi</name>
    <dbReference type="NCBI Taxonomy" id="2732510"/>
    <lineage>
        <taxon>Bacteria</taxon>
        <taxon>Pseudomonadati</taxon>
        <taxon>Bacteroidota</taxon>
        <taxon>Sphingobacteriia</taxon>
        <taxon>Sphingobacteriales</taxon>
        <taxon>Sphingobacteriaceae</taxon>
        <taxon>Mucilaginibacter</taxon>
    </lineage>
</organism>
<comment type="function">
    <text evidence="7">Catalyzes the release of premature peptidyl moieties from peptidyl-tRNA molecules trapped in stalled 50S ribosomal subunits, and thus maintains levels of free tRNAs and 50S ribosomes.</text>
</comment>
<comment type="function">
    <text evidence="7">Hydrolyzes ribosome-free peptidyl-tRNAs (with 1 or more amino acids incorporated), which drop off the ribosome during protein synthesis, or as a result of ribosome stalling.</text>
</comment>
<dbReference type="InterPro" id="IPR036416">
    <property type="entry name" value="Pept_tRNA_hydro_sf"/>
</dbReference>
<accession>A0ABX1W188</accession>
<dbReference type="HAMAP" id="MF_00083">
    <property type="entry name" value="Pept_tRNA_hydro_bact"/>
    <property type="match status" value="1"/>
</dbReference>
<sequence>MRPYFAKFLKKPKSAIARPVPVNNNMKYLIVGLGNIGPEYADTRHNIGFMILDELAKQEGAKFHNMRLAYYTEVSHKGRTLHLIKPTTYMNLSGKALNHWMNELKIPVENVLVLVDDIALPLGTLRLKPKGSAAGHNGLKHIEATLGNNEYARLRFGVGDNYPKGRQVDYVLSGFDADEQPELPVLIDRSIEMIKSFATIGTELTMTKFNK</sequence>
<dbReference type="NCBIfam" id="TIGR00447">
    <property type="entry name" value="pth"/>
    <property type="match status" value="1"/>
</dbReference>
<reference evidence="10 11" key="1">
    <citation type="submission" date="2020-05" db="EMBL/GenBank/DDBJ databases">
        <authorList>
            <person name="Khan S.A."/>
            <person name="Jeon C.O."/>
            <person name="Chun B.H."/>
        </authorList>
    </citation>
    <scope>NUCLEOTIDE SEQUENCE [LARGE SCALE GENOMIC DNA]</scope>
    <source>
        <strain evidence="10 11">S1162</strain>
    </source>
</reference>
<keyword evidence="11" id="KW-1185">Reference proteome</keyword>
<dbReference type="PANTHER" id="PTHR17224:SF1">
    <property type="entry name" value="PEPTIDYL-TRNA HYDROLASE"/>
    <property type="match status" value="1"/>
</dbReference>
<feature type="site" description="Stabilizes the basic form of H active site to accept a proton" evidence="7">
    <location>
        <position position="116"/>
    </location>
</feature>
<dbReference type="SUPFAM" id="SSF53178">
    <property type="entry name" value="Peptidyl-tRNA hydrolase-like"/>
    <property type="match status" value="1"/>
</dbReference>
<dbReference type="PROSITE" id="PS01195">
    <property type="entry name" value="PEPT_TRNA_HYDROL_1"/>
    <property type="match status" value="1"/>
</dbReference>
<keyword evidence="3 7" id="KW-0378">Hydrolase</keyword>
<dbReference type="Proteomes" id="UP000566071">
    <property type="component" value="Unassembled WGS sequence"/>
</dbReference>
<evidence type="ECO:0000256" key="7">
    <source>
        <dbReference type="HAMAP-Rule" id="MF_00083"/>
    </source>
</evidence>
<gene>
    <name evidence="7" type="primary">pth</name>
    <name evidence="10" type="ORF">HK413_04750</name>
</gene>
<feature type="binding site" evidence="7">
    <location>
        <position position="91"/>
    </location>
    <ligand>
        <name>tRNA</name>
        <dbReference type="ChEBI" id="CHEBI:17843"/>
    </ligand>
</feature>
<keyword evidence="2 7" id="KW-0820">tRNA-binding</keyword>
<feature type="active site" description="Proton acceptor" evidence="7">
    <location>
        <position position="45"/>
    </location>
</feature>
<name>A0ABX1W188_9SPHI</name>
<keyword evidence="7" id="KW-0963">Cytoplasm</keyword>
<evidence type="ECO:0000256" key="1">
    <source>
        <dbReference type="ARBA" id="ARBA00013260"/>
    </source>
</evidence>
<evidence type="ECO:0000256" key="8">
    <source>
        <dbReference type="RuleBase" id="RU000673"/>
    </source>
</evidence>
<evidence type="ECO:0000256" key="4">
    <source>
        <dbReference type="ARBA" id="ARBA00022884"/>
    </source>
</evidence>
<dbReference type="Gene3D" id="3.40.50.1470">
    <property type="entry name" value="Peptidyl-tRNA hydrolase"/>
    <property type="match status" value="1"/>
</dbReference>
<feature type="site" description="Discriminates between blocked and unblocked aminoacyl-tRNA" evidence="7">
    <location>
        <position position="35"/>
    </location>
</feature>
<dbReference type="EC" id="3.1.1.29" evidence="1 7"/>
<evidence type="ECO:0000256" key="6">
    <source>
        <dbReference type="ARBA" id="ARBA00050038"/>
    </source>
</evidence>
<dbReference type="GO" id="GO:0004045">
    <property type="term" value="F:peptidyl-tRNA hydrolase activity"/>
    <property type="evidence" value="ECO:0007669"/>
    <property type="project" value="UniProtKB-EC"/>
</dbReference>
<feature type="binding site" evidence="7">
    <location>
        <position position="137"/>
    </location>
    <ligand>
        <name>tRNA</name>
        <dbReference type="ChEBI" id="CHEBI:17843"/>
    </ligand>
</feature>
<dbReference type="InterPro" id="IPR001328">
    <property type="entry name" value="Pept_tRNA_hydro"/>
</dbReference>
<dbReference type="Pfam" id="PF01195">
    <property type="entry name" value="Pept_tRNA_hydro"/>
    <property type="match status" value="1"/>
</dbReference>
<comment type="caution">
    <text evidence="10">The sequence shown here is derived from an EMBL/GenBank/DDBJ whole genome shotgun (WGS) entry which is preliminary data.</text>
</comment>
<dbReference type="PANTHER" id="PTHR17224">
    <property type="entry name" value="PEPTIDYL-TRNA HYDROLASE"/>
    <property type="match status" value="1"/>
</dbReference>
<proteinExistence type="inferred from homology"/>
<evidence type="ECO:0000313" key="11">
    <source>
        <dbReference type="Proteomes" id="UP000566071"/>
    </source>
</evidence>
<comment type="subcellular location">
    <subcellularLocation>
        <location evidence="7">Cytoplasm</location>
    </subcellularLocation>
</comment>
<dbReference type="CDD" id="cd00462">
    <property type="entry name" value="PTH"/>
    <property type="match status" value="1"/>
</dbReference>
<comment type="catalytic activity">
    <reaction evidence="7 8">
        <text>an N-acyl-L-alpha-aminoacyl-tRNA + H2O = an N-acyl-L-amino acid + a tRNA + H(+)</text>
        <dbReference type="Rhea" id="RHEA:54448"/>
        <dbReference type="Rhea" id="RHEA-COMP:10123"/>
        <dbReference type="Rhea" id="RHEA-COMP:13883"/>
        <dbReference type="ChEBI" id="CHEBI:15377"/>
        <dbReference type="ChEBI" id="CHEBI:15378"/>
        <dbReference type="ChEBI" id="CHEBI:59874"/>
        <dbReference type="ChEBI" id="CHEBI:78442"/>
        <dbReference type="ChEBI" id="CHEBI:138191"/>
        <dbReference type="EC" id="3.1.1.29"/>
    </reaction>
</comment>
<evidence type="ECO:0000256" key="3">
    <source>
        <dbReference type="ARBA" id="ARBA00022801"/>
    </source>
</evidence>
<dbReference type="InterPro" id="IPR018171">
    <property type="entry name" value="Pept_tRNA_hydro_CS"/>
</dbReference>
<evidence type="ECO:0000256" key="9">
    <source>
        <dbReference type="RuleBase" id="RU004320"/>
    </source>
</evidence>
<comment type="subunit">
    <text evidence="7">Monomer.</text>
</comment>
<evidence type="ECO:0000256" key="5">
    <source>
        <dbReference type="ARBA" id="ARBA00038063"/>
    </source>
</evidence>
<evidence type="ECO:0000256" key="2">
    <source>
        <dbReference type="ARBA" id="ARBA00022555"/>
    </source>
</evidence>
<evidence type="ECO:0000313" key="10">
    <source>
        <dbReference type="EMBL" id="NNU33629.1"/>
    </source>
</evidence>
<feature type="binding site" evidence="7">
    <location>
        <position position="40"/>
    </location>
    <ligand>
        <name>tRNA</name>
        <dbReference type="ChEBI" id="CHEBI:17843"/>
    </ligand>
</feature>